<evidence type="ECO:0000313" key="2">
    <source>
        <dbReference type="EMBL" id="CAF4787233.1"/>
    </source>
</evidence>
<dbReference type="EMBL" id="CAJOBI010107948">
    <property type="protein sequence ID" value="CAF4619673.1"/>
    <property type="molecule type" value="Genomic_DNA"/>
</dbReference>
<evidence type="ECO:0000313" key="1">
    <source>
        <dbReference type="EMBL" id="CAF4619673.1"/>
    </source>
</evidence>
<sequence>MGLLFSALFTQTILFIFTFGIKVPCGLFIPSMALGAITG</sequence>
<dbReference type="EMBL" id="CAJOBI010145394">
    <property type="protein sequence ID" value="CAF4787233.1"/>
    <property type="molecule type" value="Genomic_DNA"/>
</dbReference>
<protein>
    <submittedName>
        <fullName evidence="1">Uncharacterized protein</fullName>
    </submittedName>
</protein>
<organism evidence="1 3">
    <name type="scientific">Rotaria magnacalcarata</name>
    <dbReference type="NCBI Taxonomy" id="392030"/>
    <lineage>
        <taxon>Eukaryota</taxon>
        <taxon>Metazoa</taxon>
        <taxon>Spiralia</taxon>
        <taxon>Gnathifera</taxon>
        <taxon>Rotifera</taxon>
        <taxon>Eurotatoria</taxon>
        <taxon>Bdelloidea</taxon>
        <taxon>Philodinida</taxon>
        <taxon>Philodinidae</taxon>
        <taxon>Rotaria</taxon>
    </lineage>
</organism>
<evidence type="ECO:0000313" key="3">
    <source>
        <dbReference type="Proteomes" id="UP000676336"/>
    </source>
</evidence>
<proteinExistence type="predicted"/>
<comment type="caution">
    <text evidence="1">The sequence shown here is derived from an EMBL/GenBank/DDBJ whole genome shotgun (WGS) entry which is preliminary data.</text>
</comment>
<accession>A0A8S2Z9Y1</accession>
<reference evidence="1" key="1">
    <citation type="submission" date="2021-02" db="EMBL/GenBank/DDBJ databases">
        <authorList>
            <person name="Nowell W R."/>
        </authorList>
    </citation>
    <scope>NUCLEOTIDE SEQUENCE</scope>
</reference>
<dbReference type="Proteomes" id="UP000676336">
    <property type="component" value="Unassembled WGS sequence"/>
</dbReference>
<gene>
    <name evidence="1" type="ORF">SMN809_LOCUS39836</name>
    <name evidence="2" type="ORF">SMN809_LOCUS46597</name>
</gene>
<dbReference type="AlphaFoldDB" id="A0A8S2Z9Y1"/>
<dbReference type="Gene3D" id="1.10.3080.10">
    <property type="entry name" value="Clc chloride channel"/>
    <property type="match status" value="1"/>
</dbReference>
<feature type="non-terminal residue" evidence="1">
    <location>
        <position position="1"/>
    </location>
</feature>
<dbReference type="InterPro" id="IPR014743">
    <property type="entry name" value="Cl-channel_core"/>
</dbReference>
<name>A0A8S2Z9Y1_9BILA</name>
<dbReference type="SUPFAM" id="SSF81340">
    <property type="entry name" value="Clc chloride channel"/>
    <property type="match status" value="1"/>
</dbReference>